<dbReference type="EMBL" id="KN824001">
    <property type="protein sequence ID" value="KIO15519.1"/>
    <property type="molecule type" value="Genomic_DNA"/>
</dbReference>
<dbReference type="Proteomes" id="UP000054248">
    <property type="component" value="Unassembled WGS sequence"/>
</dbReference>
<keyword evidence="2" id="KW-1185">Reference proteome</keyword>
<dbReference type="HOGENOM" id="CLU_108608_0_0_1"/>
<sequence>YDGRAHLETFETFVFEFTNWVKVNDLPEKFQMMAMKRFLTDKAGIHYMTFAAVDLKKWTVENYLRSLFNHCFPIHFRSQMRAKFNRCVQGNRNTREFLRELRTLGNRLPDIGEVQIRLQYWEGSSQYLRVEWAKAGMDPETSKLTELEVAAERFEMA</sequence>
<name>A0A0C3Q0L2_9AGAM</name>
<accession>A0A0C3Q0L2</accession>
<feature type="non-terminal residue" evidence="1">
    <location>
        <position position="1"/>
    </location>
</feature>
<gene>
    <name evidence="1" type="ORF">M407DRAFT_51010</name>
</gene>
<proteinExistence type="predicted"/>
<protein>
    <recommendedName>
        <fullName evidence="3">Retrotransposon gag domain-containing protein</fullName>
    </recommendedName>
</protein>
<organism evidence="1 2">
    <name type="scientific">Tulasnella calospora MUT 4182</name>
    <dbReference type="NCBI Taxonomy" id="1051891"/>
    <lineage>
        <taxon>Eukaryota</taxon>
        <taxon>Fungi</taxon>
        <taxon>Dikarya</taxon>
        <taxon>Basidiomycota</taxon>
        <taxon>Agaricomycotina</taxon>
        <taxon>Agaricomycetes</taxon>
        <taxon>Cantharellales</taxon>
        <taxon>Tulasnellaceae</taxon>
        <taxon>Tulasnella</taxon>
    </lineage>
</organism>
<reference evidence="2" key="2">
    <citation type="submission" date="2015-01" db="EMBL/GenBank/DDBJ databases">
        <title>Evolutionary Origins and Diversification of the Mycorrhizal Mutualists.</title>
        <authorList>
            <consortium name="DOE Joint Genome Institute"/>
            <consortium name="Mycorrhizal Genomics Consortium"/>
            <person name="Kohler A."/>
            <person name="Kuo A."/>
            <person name="Nagy L.G."/>
            <person name="Floudas D."/>
            <person name="Copeland A."/>
            <person name="Barry K.W."/>
            <person name="Cichocki N."/>
            <person name="Veneault-Fourrey C."/>
            <person name="LaButti K."/>
            <person name="Lindquist E.A."/>
            <person name="Lipzen A."/>
            <person name="Lundell T."/>
            <person name="Morin E."/>
            <person name="Murat C."/>
            <person name="Riley R."/>
            <person name="Ohm R."/>
            <person name="Sun H."/>
            <person name="Tunlid A."/>
            <person name="Henrissat B."/>
            <person name="Grigoriev I.V."/>
            <person name="Hibbett D.S."/>
            <person name="Martin F."/>
        </authorList>
    </citation>
    <scope>NUCLEOTIDE SEQUENCE [LARGE SCALE GENOMIC DNA]</scope>
    <source>
        <strain evidence="2">MUT 4182</strain>
    </source>
</reference>
<evidence type="ECO:0008006" key="3">
    <source>
        <dbReference type="Google" id="ProtNLM"/>
    </source>
</evidence>
<evidence type="ECO:0000313" key="2">
    <source>
        <dbReference type="Proteomes" id="UP000054248"/>
    </source>
</evidence>
<dbReference type="OrthoDB" id="3267748at2759"/>
<dbReference type="AlphaFoldDB" id="A0A0C3Q0L2"/>
<feature type="non-terminal residue" evidence="1">
    <location>
        <position position="157"/>
    </location>
</feature>
<dbReference type="STRING" id="1051891.A0A0C3Q0L2"/>
<reference evidence="1 2" key="1">
    <citation type="submission" date="2014-04" db="EMBL/GenBank/DDBJ databases">
        <authorList>
            <consortium name="DOE Joint Genome Institute"/>
            <person name="Kuo A."/>
            <person name="Girlanda M."/>
            <person name="Perotto S."/>
            <person name="Kohler A."/>
            <person name="Nagy L.G."/>
            <person name="Floudas D."/>
            <person name="Copeland A."/>
            <person name="Barry K.W."/>
            <person name="Cichocki N."/>
            <person name="Veneault-Fourrey C."/>
            <person name="LaButti K."/>
            <person name="Lindquist E.A."/>
            <person name="Lipzen A."/>
            <person name="Lundell T."/>
            <person name="Morin E."/>
            <person name="Murat C."/>
            <person name="Sun H."/>
            <person name="Tunlid A."/>
            <person name="Henrissat B."/>
            <person name="Grigoriev I.V."/>
            <person name="Hibbett D.S."/>
            <person name="Martin F."/>
            <person name="Nordberg H.P."/>
            <person name="Cantor M.N."/>
            <person name="Hua S.X."/>
        </authorList>
    </citation>
    <scope>NUCLEOTIDE SEQUENCE [LARGE SCALE GENOMIC DNA]</scope>
    <source>
        <strain evidence="1 2">MUT 4182</strain>
    </source>
</reference>
<evidence type="ECO:0000313" key="1">
    <source>
        <dbReference type="EMBL" id="KIO15519.1"/>
    </source>
</evidence>